<reference evidence="6" key="1">
    <citation type="submission" date="2020-03" db="EMBL/GenBank/DDBJ databases">
        <authorList>
            <person name="Guo F."/>
        </authorList>
    </citation>
    <scope>NUCLEOTIDE SEQUENCE</scope>
    <source>
        <strain evidence="6">JCM 30134</strain>
    </source>
</reference>
<dbReference type="Proteomes" id="UP000787472">
    <property type="component" value="Unassembled WGS sequence"/>
</dbReference>
<evidence type="ECO:0000313" key="7">
    <source>
        <dbReference type="Proteomes" id="UP000787472"/>
    </source>
</evidence>
<accession>A0A9E5MP34</accession>
<dbReference type="InterPro" id="IPR026282">
    <property type="entry name" value="MJ1563"/>
</dbReference>
<comment type="caution">
    <text evidence="6">The sequence shown here is derived from an EMBL/GenBank/DDBJ whole genome shotgun (WGS) entry which is preliminary data.</text>
</comment>
<evidence type="ECO:0000256" key="2">
    <source>
        <dbReference type="ARBA" id="ARBA00023125"/>
    </source>
</evidence>
<evidence type="ECO:0000256" key="3">
    <source>
        <dbReference type="ARBA" id="ARBA00023163"/>
    </source>
</evidence>
<dbReference type="PANTHER" id="PTHR38465">
    <property type="entry name" value="HTH-TYPE TRANSCRIPTIONAL REGULATOR MJ1563-RELATED"/>
    <property type="match status" value="1"/>
</dbReference>
<dbReference type="Gene3D" id="1.10.10.10">
    <property type="entry name" value="Winged helix-like DNA-binding domain superfamily/Winged helix DNA-binding domain"/>
    <property type="match status" value="1"/>
</dbReference>
<dbReference type="AlphaFoldDB" id="A0A9E5MP34"/>
<dbReference type="InterPro" id="IPR000835">
    <property type="entry name" value="HTH_MarR-typ"/>
</dbReference>
<feature type="domain" description="HTH marR-type" evidence="5">
    <location>
        <begin position="16"/>
        <end position="113"/>
    </location>
</feature>
<proteinExistence type="inferred from homology"/>
<dbReference type="SUPFAM" id="SSF46785">
    <property type="entry name" value="Winged helix' DNA-binding domain"/>
    <property type="match status" value="1"/>
</dbReference>
<sequence length="180" mass="20580">MILSDSSQALVLHFGEMGSRWGFNRTVGQILALLTIHPEPLNADQLAQALHISRGNVSMGLKELQAWRLIERQHQPGDRKEYFTPAGSIWDMARVVFEERRKRELDPTLTLLRQQLLETPQTHNETQTQEKMQEIYDLLEQLNTFANALHDMNPERLKTLMSMGSGVSKVLNFGAKKKVS</sequence>
<dbReference type="GO" id="GO:0003700">
    <property type="term" value="F:DNA-binding transcription factor activity"/>
    <property type="evidence" value="ECO:0007669"/>
    <property type="project" value="InterPro"/>
</dbReference>
<evidence type="ECO:0000256" key="1">
    <source>
        <dbReference type="ARBA" id="ARBA00023015"/>
    </source>
</evidence>
<dbReference type="PANTHER" id="PTHR38465:SF1">
    <property type="entry name" value="HTH-TYPE TRANSCRIPTIONAL REGULATOR MJ1563-RELATED"/>
    <property type="match status" value="1"/>
</dbReference>
<dbReference type="InterPro" id="IPR036388">
    <property type="entry name" value="WH-like_DNA-bd_sf"/>
</dbReference>
<dbReference type="InterPro" id="IPR011991">
    <property type="entry name" value="ArsR-like_HTH"/>
</dbReference>
<dbReference type="Pfam" id="PF12802">
    <property type="entry name" value="MarR_2"/>
    <property type="match status" value="1"/>
</dbReference>
<evidence type="ECO:0000256" key="4">
    <source>
        <dbReference type="PIRNR" id="PIRNR006707"/>
    </source>
</evidence>
<keyword evidence="1 4" id="KW-0805">Transcription regulation</keyword>
<dbReference type="PIRSF" id="PIRSF006707">
    <property type="entry name" value="MJ1563"/>
    <property type="match status" value="1"/>
</dbReference>
<keyword evidence="7" id="KW-1185">Reference proteome</keyword>
<dbReference type="EMBL" id="JAAONZ010000019">
    <property type="protein sequence ID" value="NHO67747.1"/>
    <property type="molecule type" value="Genomic_DNA"/>
</dbReference>
<evidence type="ECO:0000313" key="6">
    <source>
        <dbReference type="EMBL" id="NHO67747.1"/>
    </source>
</evidence>
<dbReference type="SMART" id="SM00347">
    <property type="entry name" value="HTH_MARR"/>
    <property type="match status" value="1"/>
</dbReference>
<comment type="similarity">
    <text evidence="4">Belongs to the GbsR family.</text>
</comment>
<dbReference type="GO" id="GO:0003677">
    <property type="term" value="F:DNA binding"/>
    <property type="evidence" value="ECO:0007669"/>
    <property type="project" value="UniProtKB-UniRule"/>
</dbReference>
<name>A0A9E5MP34_9GAMM</name>
<protein>
    <recommendedName>
        <fullName evidence="4">HTH-type transcriptional regulator</fullName>
    </recommendedName>
</protein>
<dbReference type="InterPro" id="IPR036390">
    <property type="entry name" value="WH_DNA-bd_sf"/>
</dbReference>
<organism evidence="6 7">
    <name type="scientific">Pseudomaricurvus hydrocarbonicus</name>
    <dbReference type="NCBI Taxonomy" id="1470433"/>
    <lineage>
        <taxon>Bacteria</taxon>
        <taxon>Pseudomonadati</taxon>
        <taxon>Pseudomonadota</taxon>
        <taxon>Gammaproteobacteria</taxon>
        <taxon>Cellvibrionales</taxon>
        <taxon>Cellvibrionaceae</taxon>
        <taxon>Pseudomaricurvus</taxon>
    </lineage>
</organism>
<keyword evidence="2 4" id="KW-0238">DNA-binding</keyword>
<dbReference type="RefSeq" id="WP_167191037.1">
    <property type="nucleotide sequence ID" value="NZ_JAAONZ010000019.1"/>
</dbReference>
<dbReference type="InterPro" id="IPR052362">
    <property type="entry name" value="HTH-GbsR_regulator"/>
</dbReference>
<evidence type="ECO:0000259" key="5">
    <source>
        <dbReference type="SMART" id="SM00347"/>
    </source>
</evidence>
<keyword evidence="3 4" id="KW-0804">Transcription</keyword>
<dbReference type="CDD" id="cd00090">
    <property type="entry name" value="HTH_ARSR"/>
    <property type="match status" value="1"/>
</dbReference>
<gene>
    <name evidence="6" type="ORF">G8770_19550</name>
</gene>